<dbReference type="AlphaFoldDB" id="A0A9Q4C6B5"/>
<evidence type="ECO:0000313" key="3">
    <source>
        <dbReference type="Proteomes" id="UP001149411"/>
    </source>
</evidence>
<accession>A0A9Q4C6B5</accession>
<protein>
    <submittedName>
        <fullName evidence="2">Uncharacterized protein</fullName>
    </submittedName>
</protein>
<dbReference type="Proteomes" id="UP001149411">
    <property type="component" value="Unassembled WGS sequence"/>
</dbReference>
<comment type="caution">
    <text evidence="2">The sequence shown here is derived from an EMBL/GenBank/DDBJ whole genome shotgun (WGS) entry which is preliminary data.</text>
</comment>
<evidence type="ECO:0000256" key="1">
    <source>
        <dbReference type="SAM" id="MobiDB-lite"/>
    </source>
</evidence>
<feature type="region of interest" description="Disordered" evidence="1">
    <location>
        <begin position="1"/>
        <end position="21"/>
    </location>
</feature>
<dbReference type="EMBL" id="RKLV01000011">
    <property type="protein sequence ID" value="MCX2819749.1"/>
    <property type="molecule type" value="Genomic_DNA"/>
</dbReference>
<organism evidence="2 3">
    <name type="scientific">Halorutilus salinus</name>
    <dbReference type="NCBI Taxonomy" id="2487751"/>
    <lineage>
        <taxon>Archaea</taxon>
        <taxon>Methanobacteriati</taxon>
        <taxon>Methanobacteriota</taxon>
        <taxon>Stenosarchaea group</taxon>
        <taxon>Halobacteria</taxon>
        <taxon>Halorutilales</taxon>
        <taxon>Halorutilaceae</taxon>
        <taxon>Halorutilus</taxon>
    </lineage>
</organism>
<dbReference type="RefSeq" id="WP_266088300.1">
    <property type="nucleotide sequence ID" value="NZ_RKLV01000011.1"/>
</dbReference>
<reference evidence="2" key="1">
    <citation type="submission" date="2022-09" db="EMBL/GenBank/DDBJ databases">
        <title>Haloadaptaus new haloarchaeum isolated from saline soil.</title>
        <authorList>
            <person name="Duran-Viseras A."/>
            <person name="Sanchez-Porro C."/>
            <person name="Ventosa A."/>
        </authorList>
    </citation>
    <scope>NUCLEOTIDE SEQUENCE</scope>
    <source>
        <strain evidence="2">F3-133</strain>
    </source>
</reference>
<feature type="compositionally biased region" description="Acidic residues" evidence="1">
    <location>
        <begin position="7"/>
        <end position="21"/>
    </location>
</feature>
<keyword evidence="3" id="KW-1185">Reference proteome</keyword>
<proteinExistence type="predicted"/>
<name>A0A9Q4C6B5_9EURY</name>
<sequence length="603" mass="68040">MPTTTPEDPESNEEETPELDEIEVAVVDEIVLERTDESVESRVEPASELSRVSSARLTVPTLRTDTVELSRVEHTVESQVRPESVVTETETEDEITGTVETQIPVAESVEVERLSHEVSQTVVPAEQLEEREEFEITTVQPSVEKMENSVSQQIEPLQDMSTEPVEPDEEDPVFAWGGGTPYGSRRPKLVIHKNRKNEEEVVDTLPFLQVLLRDTYTEMNGGEPDADTVEFVGNEPRSPSVQDSIVTLDLTDGGWKAELNGDEPSIRRNSTDIVPKLREVASTLYTGETGYFVVDAPAEWEYDVDIFDNSFFEKLVAHLTRGSIEEEDDTDAGFERAESPPVVVAEPRFEDDAQEGFATKVSRYFGFNRGSNVDVRRTEAENEHVLRKNDWKRIALTERQSTGDGESDEHYFWKATMVEGVAREMFKLYRETEAYQTDEMEGFSNFVEEKLLGDTEVIDTEHGLGGGNDEKSEPVADVRIGSPNDWATQGAELFLSQDDGATFPVCLEFETGRGEGAFNFRKVRETLEKYERVDEFEAVYVVVPPRLLFRGRRRASMISSLVESWSEQTGKEARAYVPVLNSSYCRTLERVEQVVDEIYGGEE</sequence>
<gene>
    <name evidence="2" type="ORF">EGH25_10355</name>
</gene>
<evidence type="ECO:0000313" key="2">
    <source>
        <dbReference type="EMBL" id="MCX2819749.1"/>
    </source>
</evidence>